<reference evidence="1 2" key="1">
    <citation type="submission" date="2015-02" db="EMBL/GenBank/DDBJ databases">
        <title>Improved understanding of the partial-nitritation anammox process through 23 genomes representing the majority of the microbial community.</title>
        <authorList>
            <person name="Speth D.R."/>
            <person name="In T Zandt M."/>
            <person name="Guerrero Cruz S."/>
            <person name="Jetten M.S."/>
            <person name="Dutilh B.E."/>
        </authorList>
    </citation>
    <scope>NUCLEOTIDE SEQUENCE [LARGE SCALE GENOMIC DNA]</scope>
    <source>
        <strain evidence="1">OLB21</strain>
    </source>
</reference>
<protein>
    <recommendedName>
        <fullName evidence="3">Methyltransferase type 11 domain-containing protein</fullName>
    </recommendedName>
</protein>
<evidence type="ECO:0000313" key="1">
    <source>
        <dbReference type="EMBL" id="KXK09920.1"/>
    </source>
</evidence>
<name>A0A136KKK1_9BACT</name>
<dbReference type="AlphaFoldDB" id="A0A136KKK1"/>
<organism evidence="1 2">
    <name type="scientific">candidate division WS6 bacterium OLB21</name>
    <dbReference type="NCBI Taxonomy" id="1617427"/>
    <lineage>
        <taxon>Bacteria</taxon>
        <taxon>Candidatus Dojkabacteria</taxon>
    </lineage>
</organism>
<dbReference type="STRING" id="1617427.UZ20_WS6002000229"/>
<evidence type="ECO:0000313" key="2">
    <source>
        <dbReference type="Proteomes" id="UP000070449"/>
    </source>
</evidence>
<dbReference type="EMBL" id="JYPD01000011">
    <property type="protein sequence ID" value="KXK09920.1"/>
    <property type="molecule type" value="Genomic_DNA"/>
</dbReference>
<comment type="caution">
    <text evidence="1">The sequence shown here is derived from an EMBL/GenBank/DDBJ whole genome shotgun (WGS) entry which is preliminary data.</text>
</comment>
<evidence type="ECO:0008006" key="3">
    <source>
        <dbReference type="Google" id="ProtNLM"/>
    </source>
</evidence>
<proteinExistence type="predicted"/>
<dbReference type="Proteomes" id="UP000070449">
    <property type="component" value="Unassembled WGS sequence"/>
</dbReference>
<accession>A0A136KKK1</accession>
<sequence length="208" mass="24055">MGKQLELYEKYFVKNNFERLGLFKLLRDEFDIRSALYLGSFLHITPAFVFPKTVFVDSDRRVQKFYADPEIRKMVKSKKQYKSEADFIGIQQNYEKTNLLDEDSFDLLISQYAGFVSQAGKRYLKNNGILIVNNSHGDASMAFLDQDYQLVGVINHSNGNWRYSSKNLGDYFVPKKPPHPSVEQIKSVMRGVVYTKSAGIYVFKLSKD</sequence>
<gene>
    <name evidence="1" type="ORF">UZ20_WS6002000229</name>
</gene>